<feature type="transmembrane region" description="Helical" evidence="5">
    <location>
        <begin position="70"/>
        <end position="92"/>
    </location>
</feature>
<dbReference type="GO" id="GO:0005886">
    <property type="term" value="C:plasma membrane"/>
    <property type="evidence" value="ECO:0007669"/>
    <property type="project" value="TreeGrafter"/>
</dbReference>
<evidence type="ECO:0000256" key="2">
    <source>
        <dbReference type="ARBA" id="ARBA00022692"/>
    </source>
</evidence>
<dbReference type="Gene3D" id="1.20.1250.20">
    <property type="entry name" value="MFS general substrate transporter like domains"/>
    <property type="match status" value="1"/>
</dbReference>
<evidence type="ECO:0000256" key="3">
    <source>
        <dbReference type="ARBA" id="ARBA00022989"/>
    </source>
</evidence>
<evidence type="ECO:0000256" key="4">
    <source>
        <dbReference type="ARBA" id="ARBA00023136"/>
    </source>
</evidence>
<dbReference type="InterPro" id="IPR036259">
    <property type="entry name" value="MFS_trans_sf"/>
</dbReference>
<comment type="subcellular location">
    <subcellularLocation>
        <location evidence="1">Membrane</location>
        <topology evidence="1">Multi-pass membrane protein</topology>
    </subcellularLocation>
</comment>
<dbReference type="PANTHER" id="PTHR23502:SF164">
    <property type="entry name" value="MAJOR FACILITATOR SUPERFAMILY (MFS) PROFILE DOMAIN-CONTAINING PROTEIN"/>
    <property type="match status" value="1"/>
</dbReference>
<feature type="transmembrane region" description="Helical" evidence="5">
    <location>
        <begin position="449"/>
        <end position="469"/>
    </location>
</feature>
<name>A0AAD9W3U0_PHOAM</name>
<feature type="transmembrane region" description="Helical" evidence="5">
    <location>
        <begin position="341"/>
        <end position="361"/>
    </location>
</feature>
<feature type="transmembrane region" description="Helical" evidence="5">
    <location>
        <begin position="187"/>
        <end position="207"/>
    </location>
</feature>
<feature type="transmembrane region" description="Helical" evidence="5">
    <location>
        <begin position="481"/>
        <end position="501"/>
    </location>
</feature>
<dbReference type="Proteomes" id="UP001265746">
    <property type="component" value="Unassembled WGS sequence"/>
</dbReference>
<evidence type="ECO:0000256" key="5">
    <source>
        <dbReference type="SAM" id="Phobius"/>
    </source>
</evidence>
<evidence type="ECO:0000313" key="6">
    <source>
        <dbReference type="EMBL" id="KAK2607164.1"/>
    </source>
</evidence>
<dbReference type="Pfam" id="PF07690">
    <property type="entry name" value="MFS_1"/>
    <property type="match status" value="1"/>
</dbReference>
<feature type="transmembrane region" description="Helical" evidence="5">
    <location>
        <begin position="382"/>
        <end position="401"/>
    </location>
</feature>
<keyword evidence="7" id="KW-1185">Reference proteome</keyword>
<gene>
    <name evidence="6" type="ORF">N8I77_005866</name>
</gene>
<evidence type="ECO:0000313" key="7">
    <source>
        <dbReference type="Proteomes" id="UP001265746"/>
    </source>
</evidence>
<dbReference type="SUPFAM" id="SSF103473">
    <property type="entry name" value="MFS general substrate transporter"/>
    <property type="match status" value="1"/>
</dbReference>
<dbReference type="GO" id="GO:0022857">
    <property type="term" value="F:transmembrane transporter activity"/>
    <property type="evidence" value="ECO:0007669"/>
    <property type="project" value="InterPro"/>
</dbReference>
<keyword evidence="3 5" id="KW-1133">Transmembrane helix</keyword>
<proteinExistence type="predicted"/>
<accession>A0AAD9W3U0</accession>
<protein>
    <submittedName>
        <fullName evidence="6">Uncharacterized protein</fullName>
    </submittedName>
</protein>
<comment type="caution">
    <text evidence="6">The sequence shown here is derived from an EMBL/GenBank/DDBJ whole genome shotgun (WGS) entry which is preliminary data.</text>
</comment>
<sequence>MPHVESRDDIDITKASVLADQAKDFHGDVGLAGPGDTVYLIPTPSPDPRDPLNLPALRKWVGPLLGPFRLGLMTFPTLFMGIGNLIGMPLALAVGRRPVFLISTLILVLSGGLCAGQRSYTWHLAARCIMGLAAGQSEALCPLMVQETFFLHERGRTQMYFTAISNILTSVLTLLTSYIAASIGVSGWYGLGTGLAGVVFIGSIFFVPETKYDRPIAAYQGKGTTVSNFTGQTGSQADSDDASPAAASYLVRRISTTDPRELDTVNYRPRTLASDMRLFVNKPDWEEGLRTWRRMFTVMLFPDILWAFLLNGLTIGVNISLGTTYGSILAAPPYSWASKYISFAMAGQIVVSFVALPLLGAGSDHLVRYLSKRNGGVHRPEYRLVPLVFPIIVGVLSAILYGQAAAHPDRLHWFAIVFAVNAYYFAFVGANQCGIVYSLDSYPTRSGPALVVICAMRGILSFGTSYSVTPFIEARGYDGAYLIYGLLTGVLGAMGIVVYFFSGRIRAFCSRWAVQTSETKPTYS</sequence>
<keyword evidence="4 5" id="KW-0472">Membrane</keyword>
<evidence type="ECO:0000256" key="1">
    <source>
        <dbReference type="ARBA" id="ARBA00004141"/>
    </source>
</evidence>
<organism evidence="6 7">
    <name type="scientific">Phomopsis amygdali</name>
    <name type="common">Fusicoccum amygdali</name>
    <dbReference type="NCBI Taxonomy" id="1214568"/>
    <lineage>
        <taxon>Eukaryota</taxon>
        <taxon>Fungi</taxon>
        <taxon>Dikarya</taxon>
        <taxon>Ascomycota</taxon>
        <taxon>Pezizomycotina</taxon>
        <taxon>Sordariomycetes</taxon>
        <taxon>Sordariomycetidae</taxon>
        <taxon>Diaporthales</taxon>
        <taxon>Diaporthaceae</taxon>
        <taxon>Diaporthe</taxon>
    </lineage>
</organism>
<dbReference type="InterPro" id="IPR011701">
    <property type="entry name" value="MFS"/>
</dbReference>
<feature type="transmembrane region" description="Helical" evidence="5">
    <location>
        <begin position="300"/>
        <end position="321"/>
    </location>
</feature>
<keyword evidence="2 5" id="KW-0812">Transmembrane</keyword>
<feature type="transmembrane region" description="Helical" evidence="5">
    <location>
        <begin position="157"/>
        <end position="181"/>
    </location>
</feature>
<reference evidence="6" key="1">
    <citation type="submission" date="2023-06" db="EMBL/GenBank/DDBJ databases">
        <authorList>
            <person name="Noh H."/>
        </authorList>
    </citation>
    <scope>NUCLEOTIDE SEQUENCE</scope>
    <source>
        <strain evidence="6">DUCC20226</strain>
    </source>
</reference>
<dbReference type="AlphaFoldDB" id="A0AAD9W3U0"/>
<dbReference type="EMBL" id="JAUJFL010000003">
    <property type="protein sequence ID" value="KAK2607164.1"/>
    <property type="molecule type" value="Genomic_DNA"/>
</dbReference>
<dbReference type="PANTHER" id="PTHR23502">
    <property type="entry name" value="MAJOR FACILITATOR SUPERFAMILY"/>
    <property type="match status" value="1"/>
</dbReference>
<feature type="transmembrane region" description="Helical" evidence="5">
    <location>
        <begin position="413"/>
        <end position="437"/>
    </location>
</feature>